<dbReference type="EMBL" id="CP059154">
    <property type="protein sequence ID" value="QLK25343.1"/>
    <property type="molecule type" value="Genomic_DNA"/>
</dbReference>
<dbReference type="Proteomes" id="UP000510869">
    <property type="component" value="Chromosome"/>
</dbReference>
<feature type="transmembrane region" description="Helical" evidence="1">
    <location>
        <begin position="12"/>
        <end position="29"/>
    </location>
</feature>
<protein>
    <submittedName>
        <fullName evidence="2">Uncharacterized protein</fullName>
    </submittedName>
</protein>
<evidence type="ECO:0000313" key="3">
    <source>
        <dbReference type="Proteomes" id="UP000510869"/>
    </source>
</evidence>
<sequence>MIRNGAAFGKLAGRVTAVALALYVVSLVYQSNEELAAVALGSVVTLYAVMSLARDVQYGYSPWEPVRWTTVPPGELNAGERRRALRWTIVLKLLLVVGAVSGFAVVFAAGLKTLGYVLLIGGFPALIVKLYKHYLDETRPWHPSMPSRPDQLVSEQ</sequence>
<gene>
    <name evidence="2" type="ORF">HYG81_14795</name>
</gene>
<dbReference type="KEGG" id="nay:HYG81_14795"/>
<keyword evidence="3" id="KW-1185">Reference proteome</keyword>
<proteinExistence type="predicted"/>
<organism evidence="2 3">
    <name type="scientific">Natrinema zhouii</name>
    <dbReference type="NCBI Taxonomy" id="1710539"/>
    <lineage>
        <taxon>Archaea</taxon>
        <taxon>Methanobacteriati</taxon>
        <taxon>Methanobacteriota</taxon>
        <taxon>Stenosarchaea group</taxon>
        <taxon>Halobacteria</taxon>
        <taxon>Halobacteriales</taxon>
        <taxon>Natrialbaceae</taxon>
        <taxon>Natrinema</taxon>
    </lineage>
</organism>
<feature type="transmembrane region" description="Helical" evidence="1">
    <location>
        <begin position="35"/>
        <end position="53"/>
    </location>
</feature>
<feature type="transmembrane region" description="Helical" evidence="1">
    <location>
        <begin position="114"/>
        <end position="131"/>
    </location>
</feature>
<evidence type="ECO:0000256" key="1">
    <source>
        <dbReference type="SAM" id="Phobius"/>
    </source>
</evidence>
<dbReference type="AlphaFoldDB" id="A0A7D6GQR0"/>
<dbReference type="OrthoDB" id="382430at2157"/>
<keyword evidence="1" id="KW-0812">Transmembrane</keyword>
<feature type="transmembrane region" description="Helical" evidence="1">
    <location>
        <begin position="89"/>
        <end position="108"/>
    </location>
</feature>
<accession>A0A7D6GQR0</accession>
<evidence type="ECO:0000313" key="2">
    <source>
        <dbReference type="EMBL" id="QLK25343.1"/>
    </source>
</evidence>
<reference evidence="2 3" key="1">
    <citation type="submission" date="2020-07" db="EMBL/GenBank/DDBJ databases">
        <title>Natrinema (YPL30) sp. nov. and Haloterrigena xxxxxx (YPL8) sp. nov., isolated from a salt mine.</title>
        <authorList>
            <person name="Cui H."/>
        </authorList>
    </citation>
    <scope>NUCLEOTIDE SEQUENCE [LARGE SCALE GENOMIC DNA]</scope>
    <source>
        <strain evidence="2 3">YPL13</strain>
    </source>
</reference>
<name>A0A7D6GQR0_9EURY</name>
<keyword evidence="1" id="KW-1133">Transmembrane helix</keyword>
<keyword evidence="1" id="KW-0472">Membrane</keyword>